<accession>A0A9D5QBY9</accession>
<dbReference type="InterPro" id="IPR011049">
    <property type="entry name" value="Serralysin-like_metalloprot_C"/>
</dbReference>
<dbReference type="AlphaFoldDB" id="A0A9D5QBY9"/>
<gene>
    <name evidence="5" type="ORF">GF359_02725</name>
</gene>
<keyword evidence="3" id="KW-0732">Signal</keyword>
<evidence type="ECO:0000259" key="4">
    <source>
        <dbReference type="PROSITE" id="PS51688"/>
    </source>
</evidence>
<feature type="coiled-coil region" evidence="1">
    <location>
        <begin position="356"/>
        <end position="383"/>
    </location>
</feature>
<evidence type="ECO:0000313" key="5">
    <source>
        <dbReference type="EMBL" id="MBD3364108.1"/>
    </source>
</evidence>
<name>A0A9D5QBY9_UNCW3</name>
<reference evidence="5" key="1">
    <citation type="submission" date="2019-11" db="EMBL/GenBank/DDBJ databases">
        <title>Microbial mats filling the niche in hypersaline microbial mats.</title>
        <authorList>
            <person name="Wong H.L."/>
            <person name="Macleod F.I."/>
            <person name="White R.A. III"/>
            <person name="Burns B.P."/>
        </authorList>
    </citation>
    <scope>NUCLEOTIDE SEQUENCE</scope>
    <source>
        <strain evidence="5">Bin_327</strain>
    </source>
</reference>
<evidence type="ECO:0000256" key="2">
    <source>
        <dbReference type="SAM" id="MobiDB-lite"/>
    </source>
</evidence>
<dbReference type="Pfam" id="PF13884">
    <property type="entry name" value="Peptidase_S74"/>
    <property type="match status" value="1"/>
</dbReference>
<dbReference type="EMBL" id="WJKJ01000084">
    <property type="protein sequence ID" value="MBD3364108.1"/>
    <property type="molecule type" value="Genomic_DNA"/>
</dbReference>
<feature type="signal peptide" evidence="3">
    <location>
        <begin position="1"/>
        <end position="21"/>
    </location>
</feature>
<comment type="caution">
    <text evidence="5">The sequence shown here is derived from an EMBL/GenBank/DDBJ whole genome shotgun (WGS) entry which is preliminary data.</text>
</comment>
<feature type="compositionally biased region" description="Low complexity" evidence="2">
    <location>
        <begin position="91"/>
        <end position="100"/>
    </location>
</feature>
<feature type="compositionally biased region" description="Polar residues" evidence="2">
    <location>
        <begin position="80"/>
        <end position="90"/>
    </location>
</feature>
<dbReference type="PROSITE" id="PS51688">
    <property type="entry name" value="ICA"/>
    <property type="match status" value="1"/>
</dbReference>
<organism evidence="5 6">
    <name type="scientific">candidate division WOR-3 bacterium</name>
    <dbReference type="NCBI Taxonomy" id="2052148"/>
    <lineage>
        <taxon>Bacteria</taxon>
        <taxon>Bacteria division WOR-3</taxon>
    </lineage>
</organism>
<feature type="region of interest" description="Disordered" evidence="2">
    <location>
        <begin position="80"/>
        <end position="101"/>
    </location>
</feature>
<proteinExistence type="predicted"/>
<dbReference type="CDD" id="cd12819">
    <property type="entry name" value="LbR_vir_like"/>
    <property type="match status" value="1"/>
</dbReference>
<evidence type="ECO:0000256" key="1">
    <source>
        <dbReference type="SAM" id="Coils"/>
    </source>
</evidence>
<dbReference type="InterPro" id="IPR030392">
    <property type="entry name" value="S74_ICA"/>
</dbReference>
<evidence type="ECO:0000256" key="3">
    <source>
        <dbReference type="SAM" id="SignalP"/>
    </source>
</evidence>
<evidence type="ECO:0000313" key="6">
    <source>
        <dbReference type="Proteomes" id="UP000630660"/>
    </source>
</evidence>
<keyword evidence="1" id="KW-0175">Coiled coil</keyword>
<sequence length="393" mass="40889">MKCICAILAILCAVVTTFAQGKDAVIEDGAENSAEGDYSAVSGGKENSSPGYGAVIGGGVRNEATSRFVTIGGGTYNTGSGDNATISGGQSNKAGAKSASIGGGEGNKADGAFAVIAGGSENEASGDTSTIGGGVDNKTEAMGATVAGGRQNLAGAVCGTVGGGNFNRVEGEGEYGTIAGGANNRATMPYSMVPGGLYNNANGFASLAAGRKAAANHAGCFVWADAQDRYIESRDDNQFLVRARGGIWFGDDSYPNFRKDAFIQTTAKNAYLSAETGQWELPSDRNLKEDFQVVDCKQILDKVTELPVTSWRYKGEEPEVTHIGPVAQDFHETFDLGSNSTSITPTDLDGVALVAIQALVAELEERDERIAELEERLNALENGRYEEKPEADN</sequence>
<dbReference type="Proteomes" id="UP000630660">
    <property type="component" value="Unassembled WGS sequence"/>
</dbReference>
<feature type="chain" id="PRO_5038615774" description="Peptidase S74 domain-containing protein" evidence="3">
    <location>
        <begin position="22"/>
        <end position="393"/>
    </location>
</feature>
<dbReference type="Gene3D" id="2.150.10.10">
    <property type="entry name" value="Serralysin-like metalloprotease, C-terminal"/>
    <property type="match status" value="2"/>
</dbReference>
<feature type="domain" description="Peptidase S74" evidence="4">
    <location>
        <begin position="283"/>
        <end position="377"/>
    </location>
</feature>
<protein>
    <recommendedName>
        <fullName evidence="4">Peptidase S74 domain-containing protein</fullName>
    </recommendedName>
</protein>